<evidence type="ECO:0000259" key="1">
    <source>
        <dbReference type="Pfam" id="PF14529"/>
    </source>
</evidence>
<dbReference type="GO" id="GO:0003824">
    <property type="term" value="F:catalytic activity"/>
    <property type="evidence" value="ECO:0007669"/>
    <property type="project" value="InterPro"/>
</dbReference>
<dbReference type="VEuPathDB" id="MicrosporidiaDB:H312_02400"/>
<dbReference type="Pfam" id="PF14529">
    <property type="entry name" value="Exo_endo_phos_2"/>
    <property type="match status" value="1"/>
</dbReference>
<name>A0A059EYS4_9MICR</name>
<dbReference type="Proteomes" id="UP000030655">
    <property type="component" value="Unassembled WGS sequence"/>
</dbReference>
<dbReference type="HOGENOM" id="CLU_1524761_0_0_1"/>
<gene>
    <name evidence="2" type="ORF">H312_02400</name>
</gene>
<dbReference type="InterPro" id="IPR036691">
    <property type="entry name" value="Endo/exonu/phosph_ase_sf"/>
</dbReference>
<sequence>MEKVDSSGNNNVAVEANGILVIFVYIQIENLREEIKILVDFLDEQKNNKMIIMGDFNANVKDPCKAWKFRTIEEEFMSRGILQVEYNNRHLNTFHSHIGSSTPDHIWCKNLKTEAIISENYYLSDHALTIAKIQIGKDNNKKYIIKRSLKIPENLIHKQKEFSTNMENYFKKEELN</sequence>
<evidence type="ECO:0000313" key="3">
    <source>
        <dbReference type="Proteomes" id="UP000030655"/>
    </source>
</evidence>
<dbReference type="OrthoDB" id="10493014at2759"/>
<dbReference type="Gene3D" id="3.60.10.10">
    <property type="entry name" value="Endonuclease/exonuclease/phosphatase"/>
    <property type="match status" value="1"/>
</dbReference>
<feature type="domain" description="Endonuclease/exonuclease/phosphatase" evidence="1">
    <location>
        <begin position="19"/>
        <end position="128"/>
    </location>
</feature>
<reference evidence="3" key="1">
    <citation type="submission" date="2013-02" db="EMBL/GenBank/DDBJ databases">
        <authorList>
            <consortium name="The Broad Institute Genome Sequencing Platform"/>
            <person name="Cuomo C."/>
            <person name="Becnel J."/>
            <person name="Sanscrainte N."/>
            <person name="Walker B."/>
            <person name="Young S.K."/>
            <person name="Zeng Q."/>
            <person name="Gargeya S."/>
            <person name="Fitzgerald M."/>
            <person name="Haas B."/>
            <person name="Abouelleil A."/>
            <person name="Alvarado L."/>
            <person name="Arachchi H.M."/>
            <person name="Berlin A.M."/>
            <person name="Chapman S.B."/>
            <person name="Dewar J."/>
            <person name="Goldberg J."/>
            <person name="Griggs A."/>
            <person name="Gujja S."/>
            <person name="Hansen M."/>
            <person name="Howarth C."/>
            <person name="Imamovic A."/>
            <person name="Larimer J."/>
            <person name="McCowan C."/>
            <person name="Murphy C."/>
            <person name="Neiman D."/>
            <person name="Pearson M."/>
            <person name="Priest M."/>
            <person name="Roberts A."/>
            <person name="Saif S."/>
            <person name="Shea T."/>
            <person name="Sisk P."/>
            <person name="Sykes S."/>
            <person name="Wortman J."/>
            <person name="Nusbaum C."/>
            <person name="Birren B."/>
        </authorList>
    </citation>
    <scope>NUCLEOTIDE SEQUENCE [LARGE SCALE GENOMIC DNA]</scope>
    <source>
        <strain evidence="3">PRA339</strain>
    </source>
</reference>
<protein>
    <recommendedName>
        <fullName evidence="1">Endonuclease/exonuclease/phosphatase domain-containing protein</fullName>
    </recommendedName>
</protein>
<evidence type="ECO:0000313" key="2">
    <source>
        <dbReference type="EMBL" id="KCZ80193.1"/>
    </source>
</evidence>
<dbReference type="InterPro" id="IPR005135">
    <property type="entry name" value="Endo/exonuclease/phosphatase"/>
</dbReference>
<dbReference type="AlphaFoldDB" id="A0A059EYS4"/>
<accession>A0A059EYS4</accession>
<dbReference type="SUPFAM" id="SSF56219">
    <property type="entry name" value="DNase I-like"/>
    <property type="match status" value="1"/>
</dbReference>
<keyword evidence="3" id="KW-1185">Reference proteome</keyword>
<proteinExistence type="predicted"/>
<organism evidence="2 3">
    <name type="scientific">Anncaliia algerae PRA339</name>
    <dbReference type="NCBI Taxonomy" id="1288291"/>
    <lineage>
        <taxon>Eukaryota</taxon>
        <taxon>Fungi</taxon>
        <taxon>Fungi incertae sedis</taxon>
        <taxon>Microsporidia</taxon>
        <taxon>Tubulinosematoidea</taxon>
        <taxon>Tubulinosematidae</taxon>
        <taxon>Anncaliia</taxon>
    </lineage>
</organism>
<dbReference type="EMBL" id="KK365196">
    <property type="protein sequence ID" value="KCZ80193.1"/>
    <property type="molecule type" value="Genomic_DNA"/>
</dbReference>
<reference evidence="2 3" key="2">
    <citation type="submission" date="2014-03" db="EMBL/GenBank/DDBJ databases">
        <title>The Genome Sequence of Anncaliia algerae insect isolate PRA339.</title>
        <authorList>
            <consortium name="The Broad Institute Genome Sequencing Platform"/>
            <consortium name="The Broad Institute Genome Sequencing Center for Infectious Disease"/>
            <person name="Cuomo C."/>
            <person name="Becnel J."/>
            <person name="Sanscrainte N."/>
            <person name="Walker B."/>
            <person name="Young S.K."/>
            <person name="Zeng Q."/>
            <person name="Gargeya S."/>
            <person name="Fitzgerald M."/>
            <person name="Haas B."/>
            <person name="Abouelleil A."/>
            <person name="Alvarado L."/>
            <person name="Arachchi H.M."/>
            <person name="Berlin A.M."/>
            <person name="Chapman S.B."/>
            <person name="Dewar J."/>
            <person name="Goldberg J."/>
            <person name="Griggs A."/>
            <person name="Gujja S."/>
            <person name="Hansen M."/>
            <person name="Howarth C."/>
            <person name="Imamovic A."/>
            <person name="Larimer J."/>
            <person name="McCowan C."/>
            <person name="Murphy C."/>
            <person name="Neiman D."/>
            <person name="Pearson M."/>
            <person name="Priest M."/>
            <person name="Roberts A."/>
            <person name="Saif S."/>
            <person name="Shea T."/>
            <person name="Sisk P."/>
            <person name="Sykes S."/>
            <person name="Wortman J."/>
            <person name="Nusbaum C."/>
            <person name="Birren B."/>
        </authorList>
    </citation>
    <scope>NUCLEOTIDE SEQUENCE [LARGE SCALE GENOMIC DNA]</scope>
    <source>
        <strain evidence="2 3">PRA339</strain>
    </source>
</reference>